<name>A0A0A9FZ16_ARUDO</name>
<sequence>MRAWCGPCSGDGRAVGIGVSGAAAESSGT</sequence>
<protein>
    <submittedName>
        <fullName evidence="1">Uncharacterized protein</fullName>
    </submittedName>
</protein>
<dbReference type="EMBL" id="GBRH01182350">
    <property type="protein sequence ID" value="JAE15546.1"/>
    <property type="molecule type" value="Transcribed_RNA"/>
</dbReference>
<organism evidence="1">
    <name type="scientific">Arundo donax</name>
    <name type="common">Giant reed</name>
    <name type="synonym">Donax arundinaceus</name>
    <dbReference type="NCBI Taxonomy" id="35708"/>
    <lineage>
        <taxon>Eukaryota</taxon>
        <taxon>Viridiplantae</taxon>
        <taxon>Streptophyta</taxon>
        <taxon>Embryophyta</taxon>
        <taxon>Tracheophyta</taxon>
        <taxon>Spermatophyta</taxon>
        <taxon>Magnoliopsida</taxon>
        <taxon>Liliopsida</taxon>
        <taxon>Poales</taxon>
        <taxon>Poaceae</taxon>
        <taxon>PACMAD clade</taxon>
        <taxon>Arundinoideae</taxon>
        <taxon>Arundineae</taxon>
        <taxon>Arundo</taxon>
    </lineage>
</organism>
<evidence type="ECO:0000313" key="1">
    <source>
        <dbReference type="EMBL" id="JAE15546.1"/>
    </source>
</evidence>
<proteinExistence type="predicted"/>
<dbReference type="AlphaFoldDB" id="A0A0A9FZ16"/>
<accession>A0A0A9FZ16</accession>
<reference evidence="1" key="2">
    <citation type="journal article" date="2015" name="Data Brief">
        <title>Shoot transcriptome of the giant reed, Arundo donax.</title>
        <authorList>
            <person name="Barrero R.A."/>
            <person name="Guerrero F.D."/>
            <person name="Moolhuijzen P."/>
            <person name="Goolsby J.A."/>
            <person name="Tidwell J."/>
            <person name="Bellgard S.E."/>
            <person name="Bellgard M.I."/>
        </authorList>
    </citation>
    <scope>NUCLEOTIDE SEQUENCE</scope>
    <source>
        <tissue evidence="1">Shoot tissue taken approximately 20 cm above the soil surface</tissue>
    </source>
</reference>
<reference evidence="1" key="1">
    <citation type="submission" date="2014-09" db="EMBL/GenBank/DDBJ databases">
        <authorList>
            <person name="Magalhaes I.L.F."/>
            <person name="Oliveira U."/>
            <person name="Santos F.R."/>
            <person name="Vidigal T.H.D.A."/>
            <person name="Brescovit A.D."/>
            <person name="Santos A.J."/>
        </authorList>
    </citation>
    <scope>NUCLEOTIDE SEQUENCE</scope>
    <source>
        <tissue evidence="1">Shoot tissue taken approximately 20 cm above the soil surface</tissue>
    </source>
</reference>